<comment type="caution">
    <text evidence="2">The sequence shown here is derived from an EMBL/GenBank/DDBJ whole genome shotgun (WGS) entry which is preliminary data.</text>
</comment>
<evidence type="ECO:0000256" key="1">
    <source>
        <dbReference type="SAM" id="MobiDB-lite"/>
    </source>
</evidence>
<accession>A0ABQ5AB76</accession>
<name>A0ABQ5AB76_9ASTR</name>
<reference evidence="2" key="1">
    <citation type="journal article" date="2022" name="Int. J. Mol. Sci.">
        <title>Draft Genome of Tanacetum Coccineum: Genomic Comparison of Closely Related Tanacetum-Family Plants.</title>
        <authorList>
            <person name="Yamashiro T."/>
            <person name="Shiraishi A."/>
            <person name="Nakayama K."/>
            <person name="Satake H."/>
        </authorList>
    </citation>
    <scope>NUCLEOTIDE SEQUENCE</scope>
</reference>
<protein>
    <submittedName>
        <fullName evidence="2">Uncharacterized protein</fullName>
    </submittedName>
</protein>
<evidence type="ECO:0000313" key="2">
    <source>
        <dbReference type="EMBL" id="GJS99572.1"/>
    </source>
</evidence>
<keyword evidence="3" id="KW-1185">Reference proteome</keyword>
<evidence type="ECO:0000313" key="3">
    <source>
        <dbReference type="Proteomes" id="UP001151760"/>
    </source>
</evidence>
<gene>
    <name evidence="2" type="ORF">Tco_0820742</name>
</gene>
<organism evidence="2 3">
    <name type="scientific">Tanacetum coccineum</name>
    <dbReference type="NCBI Taxonomy" id="301880"/>
    <lineage>
        <taxon>Eukaryota</taxon>
        <taxon>Viridiplantae</taxon>
        <taxon>Streptophyta</taxon>
        <taxon>Embryophyta</taxon>
        <taxon>Tracheophyta</taxon>
        <taxon>Spermatophyta</taxon>
        <taxon>Magnoliopsida</taxon>
        <taxon>eudicotyledons</taxon>
        <taxon>Gunneridae</taxon>
        <taxon>Pentapetalae</taxon>
        <taxon>asterids</taxon>
        <taxon>campanulids</taxon>
        <taxon>Asterales</taxon>
        <taxon>Asteraceae</taxon>
        <taxon>Asteroideae</taxon>
        <taxon>Anthemideae</taxon>
        <taxon>Anthemidinae</taxon>
        <taxon>Tanacetum</taxon>
    </lineage>
</organism>
<feature type="region of interest" description="Disordered" evidence="1">
    <location>
        <begin position="32"/>
        <end position="57"/>
    </location>
</feature>
<dbReference type="Proteomes" id="UP001151760">
    <property type="component" value="Unassembled WGS sequence"/>
</dbReference>
<sequence length="125" mass="13156">MAAIHDSPTPNLTISFRGCLLQPKPPQSGVRFGQPPYKGGCLGDQPTKKGPFGSGGKQPPQGVFVMAVINNGVFVWVSKKCKGPFGLADTQPQGVFASGSQQPGACSSQQHVFAATQMVFMTFTK</sequence>
<proteinExistence type="predicted"/>
<reference evidence="2" key="2">
    <citation type="submission" date="2022-01" db="EMBL/GenBank/DDBJ databases">
        <authorList>
            <person name="Yamashiro T."/>
            <person name="Shiraishi A."/>
            <person name="Satake H."/>
            <person name="Nakayama K."/>
        </authorList>
    </citation>
    <scope>NUCLEOTIDE SEQUENCE</scope>
</reference>
<dbReference type="EMBL" id="BQNB010012125">
    <property type="protein sequence ID" value="GJS99572.1"/>
    <property type="molecule type" value="Genomic_DNA"/>
</dbReference>